<dbReference type="Pfam" id="PF01535">
    <property type="entry name" value="PPR"/>
    <property type="match status" value="3"/>
</dbReference>
<dbReference type="Gene3D" id="1.25.40.10">
    <property type="entry name" value="Tetratricopeptide repeat domain"/>
    <property type="match status" value="3"/>
</dbReference>
<keyword evidence="7" id="KW-1185">Reference proteome</keyword>
<dbReference type="AlphaFoldDB" id="A0ABC8KKA1"/>
<dbReference type="InterPro" id="IPR002625">
    <property type="entry name" value="Smr_dom"/>
</dbReference>
<evidence type="ECO:0000313" key="6">
    <source>
        <dbReference type="EMBL" id="CAH8357356.1"/>
    </source>
</evidence>
<dbReference type="InterPro" id="IPR036063">
    <property type="entry name" value="Smr_dom_sf"/>
</dbReference>
<dbReference type="EMBL" id="CAKOAT010230709">
    <property type="protein sequence ID" value="CAH8357356.1"/>
    <property type="molecule type" value="Genomic_DNA"/>
</dbReference>
<feature type="repeat" description="PPR" evidence="3">
    <location>
        <begin position="369"/>
        <end position="403"/>
    </location>
</feature>
<dbReference type="Gene3D" id="3.30.1370.110">
    <property type="match status" value="1"/>
</dbReference>
<feature type="repeat" description="PPR" evidence="3">
    <location>
        <begin position="334"/>
        <end position="368"/>
    </location>
</feature>
<feature type="repeat" description="PPR" evidence="3">
    <location>
        <begin position="439"/>
        <end position="473"/>
    </location>
</feature>
<reference evidence="6 7" key="1">
    <citation type="submission" date="2022-03" db="EMBL/GenBank/DDBJ databases">
        <authorList>
            <person name="Macdonald S."/>
            <person name="Ahmed S."/>
            <person name="Newling K."/>
        </authorList>
    </citation>
    <scope>NUCLEOTIDE SEQUENCE [LARGE SCALE GENOMIC DNA]</scope>
</reference>
<dbReference type="SUPFAM" id="SSF48452">
    <property type="entry name" value="TPR-like"/>
    <property type="match status" value="1"/>
</dbReference>
<organism evidence="6 7">
    <name type="scientific">Eruca vesicaria subsp. sativa</name>
    <name type="common">Garden rocket</name>
    <name type="synonym">Eruca sativa</name>
    <dbReference type="NCBI Taxonomy" id="29727"/>
    <lineage>
        <taxon>Eukaryota</taxon>
        <taxon>Viridiplantae</taxon>
        <taxon>Streptophyta</taxon>
        <taxon>Embryophyta</taxon>
        <taxon>Tracheophyta</taxon>
        <taxon>Spermatophyta</taxon>
        <taxon>Magnoliopsida</taxon>
        <taxon>eudicotyledons</taxon>
        <taxon>Gunneridae</taxon>
        <taxon>Pentapetalae</taxon>
        <taxon>rosids</taxon>
        <taxon>malvids</taxon>
        <taxon>Brassicales</taxon>
        <taxon>Brassicaceae</taxon>
        <taxon>Brassiceae</taxon>
        <taxon>Eruca</taxon>
    </lineage>
</organism>
<feature type="compositionally biased region" description="Polar residues" evidence="4">
    <location>
        <begin position="22"/>
        <end position="33"/>
    </location>
</feature>
<feature type="region of interest" description="Disordered" evidence="4">
    <location>
        <begin position="185"/>
        <end position="205"/>
    </location>
</feature>
<evidence type="ECO:0000256" key="3">
    <source>
        <dbReference type="PROSITE-ProRule" id="PRU00708"/>
    </source>
</evidence>
<feature type="repeat" description="PPR" evidence="3">
    <location>
        <begin position="579"/>
        <end position="613"/>
    </location>
</feature>
<evidence type="ECO:0000313" key="7">
    <source>
        <dbReference type="Proteomes" id="UP001642260"/>
    </source>
</evidence>
<feature type="repeat" description="PPR" evidence="3">
    <location>
        <begin position="404"/>
        <end position="438"/>
    </location>
</feature>
<keyword evidence="2" id="KW-0677">Repeat</keyword>
<feature type="region of interest" description="Disordered" evidence="4">
    <location>
        <begin position="22"/>
        <end position="93"/>
    </location>
</feature>
<evidence type="ECO:0000256" key="1">
    <source>
        <dbReference type="ARBA" id="ARBA00007626"/>
    </source>
</evidence>
<gene>
    <name evidence="6" type="ORF">ERUC_LOCUS23111</name>
</gene>
<protein>
    <recommendedName>
        <fullName evidence="5">Smr domain-containing protein</fullName>
    </recommendedName>
</protein>
<sequence length="831" mass="92108">MTPAKQISKLSSSAKSFILSGSRLNAANGSSRPYTDDEPFVSRRQQLRNQAAQTEKTQSNTVLNPSVVASISPGEASNHVVPKKVDDSGRPSLLPSKPLSVSYASAVIGKEEEASSAPFGDQIFRAGVKAVNILSDLANCKLPSFDGGSEVYGLPKSFMVDPTRPITSVKSSNVKAIGRDFAKAYPGSSSKESKTRNHNRNFQGGKEAARGVIVKEFKQVSKPTTSNTSSNRTSMLQRNNIVSNEFVPKSNGFSKSSTGRQHCNTGHVVENVCSVLKSFRWGPAAEEALEKLRDEKKIVMNPRQANQVLMQMNDYGSALGFFYWLKRQPEFKHDDYTYTTMLGSLGRAKQFGAINKLLNEMVREGCRPTIVTYNRLIHSYGRANYLKEAMNVFNQMQKSGCEPDRVTYCTLIDIHAKAGFLDIAMDMHQRMNAAGIETDTFAYSLIINCLGKAGRLPAAHKLFCEMVDQGFKPNLVTYNIMIDLHAKARNYQSALKLYRDMQAAGFKPDKVTYSIMMVVLGHCGYLEEAEAVFAKMQEENWIPDEPVYGLLVDLWGKAGNVEKAWQWYQAMLHAGLLPNVPTFNSLLSTFLRVNKITEAYELLQNMLAMGLRPSLQTYTLLLSCCTDGRSKLDMGFCGQLMASTGHPAHMFLLKMPSAGPDGQNVRNHASSFLDLIHSEDRESKRGLVDAVIDFLHKSGLKEEAGSVWEVAAQKNVFPDALREKSSSYWLINLHVMSEGTAITALSRTLAWFRKQMLVSGTGPARIDIVTGWGRRSRVTGTSMVRQAVEELLNMFGSPFFTESGNSGCFVGCGESLNRWLLQSYVERMHLL</sequence>
<dbReference type="NCBIfam" id="TIGR00756">
    <property type="entry name" value="PPR"/>
    <property type="match status" value="8"/>
</dbReference>
<proteinExistence type="inferred from homology"/>
<dbReference type="InterPro" id="IPR002885">
    <property type="entry name" value="PPR_rpt"/>
</dbReference>
<evidence type="ECO:0000256" key="2">
    <source>
        <dbReference type="ARBA" id="ARBA00022737"/>
    </source>
</evidence>
<dbReference type="PANTHER" id="PTHR47447">
    <property type="entry name" value="OS03G0856100 PROTEIN"/>
    <property type="match status" value="1"/>
</dbReference>
<evidence type="ECO:0000259" key="5">
    <source>
        <dbReference type="PROSITE" id="PS50828"/>
    </source>
</evidence>
<comment type="caution">
    <text evidence="6">The sequence shown here is derived from an EMBL/GenBank/DDBJ whole genome shotgun (WGS) entry which is preliminary data.</text>
</comment>
<feature type="repeat" description="PPR" evidence="3">
    <location>
        <begin position="509"/>
        <end position="543"/>
    </location>
</feature>
<dbReference type="PROSITE" id="PS51375">
    <property type="entry name" value="PPR"/>
    <property type="match status" value="8"/>
</dbReference>
<comment type="similarity">
    <text evidence="1">Belongs to the PPR family. P subfamily.</text>
</comment>
<accession>A0ABC8KKA1</accession>
<dbReference type="SUPFAM" id="SSF160443">
    <property type="entry name" value="SMR domain-like"/>
    <property type="match status" value="1"/>
</dbReference>
<dbReference type="Pfam" id="PF13041">
    <property type="entry name" value="PPR_2"/>
    <property type="match status" value="3"/>
</dbReference>
<feature type="repeat" description="PPR" evidence="3">
    <location>
        <begin position="474"/>
        <end position="508"/>
    </location>
</feature>
<dbReference type="Proteomes" id="UP001642260">
    <property type="component" value="Unassembled WGS sequence"/>
</dbReference>
<evidence type="ECO:0000256" key="4">
    <source>
        <dbReference type="SAM" id="MobiDB-lite"/>
    </source>
</evidence>
<feature type="repeat" description="PPR" evidence="3">
    <location>
        <begin position="544"/>
        <end position="578"/>
    </location>
</feature>
<dbReference type="PROSITE" id="PS50828">
    <property type="entry name" value="SMR"/>
    <property type="match status" value="1"/>
</dbReference>
<feature type="compositionally biased region" description="Polar residues" evidence="4">
    <location>
        <begin position="43"/>
        <end position="69"/>
    </location>
</feature>
<dbReference type="PANTHER" id="PTHR47447:SF13">
    <property type="entry name" value="SMR DOMAIN-CONTAINING PROTEIN"/>
    <property type="match status" value="1"/>
</dbReference>
<dbReference type="SMART" id="SM00463">
    <property type="entry name" value="SMR"/>
    <property type="match status" value="1"/>
</dbReference>
<name>A0ABC8KKA1_ERUVS</name>
<feature type="domain" description="Smr" evidence="5">
    <location>
        <begin position="731"/>
        <end position="812"/>
    </location>
</feature>
<dbReference type="InterPro" id="IPR011990">
    <property type="entry name" value="TPR-like_helical_dom_sf"/>
</dbReference>